<dbReference type="HOGENOM" id="CLU_065389_3_0_1"/>
<evidence type="ECO:0000313" key="1">
    <source>
        <dbReference type="EMBL" id="CDK24515.1"/>
    </source>
</evidence>
<reference evidence="1" key="1">
    <citation type="submission" date="2013-12" db="EMBL/GenBank/DDBJ databases">
        <authorList>
            <person name="Genoscope - CEA"/>
        </authorList>
    </citation>
    <scope>NUCLEOTIDE SEQUENCE</scope>
    <source>
        <strain evidence="1">CBS 1993</strain>
    </source>
</reference>
<organism evidence="1 2">
    <name type="scientific">Kuraishia capsulata CBS 1993</name>
    <dbReference type="NCBI Taxonomy" id="1382522"/>
    <lineage>
        <taxon>Eukaryota</taxon>
        <taxon>Fungi</taxon>
        <taxon>Dikarya</taxon>
        <taxon>Ascomycota</taxon>
        <taxon>Saccharomycotina</taxon>
        <taxon>Pichiomycetes</taxon>
        <taxon>Pichiales</taxon>
        <taxon>Pichiaceae</taxon>
        <taxon>Kuraishia</taxon>
    </lineage>
</organism>
<dbReference type="GeneID" id="34517920"/>
<reference evidence="1" key="2">
    <citation type="submission" date="2014-02" db="EMBL/GenBank/DDBJ databases">
        <title>Complete DNA sequence of /Kuraishia capsulata/ illustrates novel genomic features among budding yeasts (/Saccharomycotina/).</title>
        <authorList>
            <person name="Morales L."/>
            <person name="Noel B."/>
            <person name="Porcel B."/>
            <person name="Marcet-Houben M."/>
            <person name="Hullo M-F."/>
            <person name="Sacerdot C."/>
            <person name="Tekaia F."/>
            <person name="Leh-Louis V."/>
            <person name="Despons L."/>
            <person name="Khanna V."/>
            <person name="Aury J-M."/>
            <person name="Barbe V."/>
            <person name="Couloux A."/>
            <person name="Labadie K."/>
            <person name="Pelletier E."/>
            <person name="Souciet J-L."/>
            <person name="Boekhout T."/>
            <person name="Gabaldon T."/>
            <person name="Wincker P."/>
            <person name="Dujon B."/>
        </authorList>
    </citation>
    <scope>NUCLEOTIDE SEQUENCE</scope>
    <source>
        <strain evidence="1">CBS 1993</strain>
    </source>
</reference>
<evidence type="ECO:0000313" key="2">
    <source>
        <dbReference type="Proteomes" id="UP000019384"/>
    </source>
</evidence>
<dbReference type="OrthoDB" id="5537330at2759"/>
<name>W6MRS8_9ASCO</name>
<dbReference type="AlphaFoldDB" id="W6MRS8"/>
<dbReference type="PANTHER" id="PTHR28180:SF2">
    <property type="entry name" value="PEROXISOMAL PROTEIN 2"/>
    <property type="match status" value="1"/>
</dbReference>
<proteinExistence type="predicted"/>
<dbReference type="Proteomes" id="UP000019384">
    <property type="component" value="Unassembled WGS sequence"/>
</dbReference>
<dbReference type="GO" id="GO:0005777">
    <property type="term" value="C:peroxisome"/>
    <property type="evidence" value="ECO:0007669"/>
    <property type="project" value="EnsemblFungi"/>
</dbReference>
<dbReference type="Gene3D" id="1.20.1290.10">
    <property type="entry name" value="AhpD-like"/>
    <property type="match status" value="1"/>
</dbReference>
<dbReference type="PANTHER" id="PTHR28180">
    <property type="entry name" value="CONSERVED MITOCHONDRIAL PROTEIN-RELATED"/>
    <property type="match status" value="1"/>
</dbReference>
<dbReference type="RefSeq" id="XP_022456532.1">
    <property type="nucleotide sequence ID" value="XM_022605023.1"/>
</dbReference>
<dbReference type="SUPFAM" id="SSF69118">
    <property type="entry name" value="AhpD-like"/>
    <property type="match status" value="1"/>
</dbReference>
<accession>W6MRS8</accession>
<dbReference type="EMBL" id="HG793125">
    <property type="protein sequence ID" value="CDK24515.1"/>
    <property type="molecule type" value="Genomic_DNA"/>
</dbReference>
<protein>
    <submittedName>
        <fullName evidence="1">Uncharacterized protein</fullName>
    </submittedName>
</protein>
<keyword evidence="2" id="KW-1185">Reference proteome</keyword>
<sequence length="265" mass="29957">MTILTTTRLIHLSTTSPHLSQSWYFIAAATLTVCNQPQELPLLYHYAMQTQGLSKPRNEATADKAIQVCTKFADAVSRGEQVPENEYSQEYQAKLRVVGTKMREAILKTAALSGLPKCINSLMTLKETTPKSLRDLKENRKRITNWDEYLLEKQRGIKFWEKVYGKISNRVIKQMSTAYPDLWSYTIENVYSPLLSFTGCMSAEESSLVVISCLIPQDVNPQLKGHLKGALNNGCTLEEVRDARQLAMEISSWCGITWKSEVAKL</sequence>
<gene>
    <name evidence="1" type="ORF">KUCA_T00000479001</name>
</gene>
<dbReference type="InterPro" id="IPR052999">
    <property type="entry name" value="PTS1_Protein"/>
</dbReference>
<dbReference type="STRING" id="1382522.W6MRS8"/>
<dbReference type="InterPro" id="IPR029032">
    <property type="entry name" value="AhpD-like"/>
</dbReference>